<reference evidence="3 4" key="1">
    <citation type="submission" date="2018-07" db="EMBL/GenBank/DDBJ databases">
        <title>Genomic Encyclopedia of Type Strains, Phase III (KMG-III): the genomes of soil and plant-associated and newly described type strains.</title>
        <authorList>
            <person name="Whitman W."/>
        </authorList>
    </citation>
    <scope>NUCLEOTIDE SEQUENCE [LARGE SCALE GENOMIC DNA]</scope>
    <source>
        <strain evidence="3 4">CECT 7506</strain>
    </source>
</reference>
<dbReference type="Pfam" id="PF14398">
    <property type="entry name" value="ATPgrasp_YheCD"/>
    <property type="match status" value="1"/>
</dbReference>
<dbReference type="GO" id="GO:0005524">
    <property type="term" value="F:ATP binding"/>
    <property type="evidence" value="ECO:0007669"/>
    <property type="project" value="UniProtKB-UniRule"/>
</dbReference>
<dbReference type="OrthoDB" id="7869153at2"/>
<comment type="caution">
    <text evidence="3">The sequence shown here is derived from an EMBL/GenBank/DDBJ whole genome shotgun (WGS) entry which is preliminary data.</text>
</comment>
<protein>
    <submittedName>
        <fullName evidence="3">YheC/D-like protein</fullName>
    </submittedName>
</protein>
<dbReference type="RefSeq" id="WP_114382457.1">
    <property type="nucleotide sequence ID" value="NZ_QPJD01000015.1"/>
</dbReference>
<dbReference type="Gene3D" id="3.30.470.20">
    <property type="entry name" value="ATP-grasp fold, B domain"/>
    <property type="match status" value="1"/>
</dbReference>
<dbReference type="Proteomes" id="UP000252415">
    <property type="component" value="Unassembled WGS sequence"/>
</dbReference>
<dbReference type="AlphaFoldDB" id="A0A368VLW2"/>
<dbReference type="InterPro" id="IPR011761">
    <property type="entry name" value="ATP-grasp"/>
</dbReference>
<evidence type="ECO:0000259" key="2">
    <source>
        <dbReference type="PROSITE" id="PS50975"/>
    </source>
</evidence>
<dbReference type="SUPFAM" id="SSF56059">
    <property type="entry name" value="Glutathione synthetase ATP-binding domain-like"/>
    <property type="match status" value="1"/>
</dbReference>
<dbReference type="EMBL" id="QPJD01000015">
    <property type="protein sequence ID" value="RCW42689.1"/>
    <property type="molecule type" value="Genomic_DNA"/>
</dbReference>
<organism evidence="3 4">
    <name type="scientific">Paenibacillus prosopidis</name>
    <dbReference type="NCBI Taxonomy" id="630520"/>
    <lineage>
        <taxon>Bacteria</taxon>
        <taxon>Bacillati</taxon>
        <taxon>Bacillota</taxon>
        <taxon>Bacilli</taxon>
        <taxon>Bacillales</taxon>
        <taxon>Paenibacillaceae</taxon>
        <taxon>Paenibacillus</taxon>
    </lineage>
</organism>
<dbReference type="PROSITE" id="PS50975">
    <property type="entry name" value="ATP_GRASP"/>
    <property type="match status" value="1"/>
</dbReference>
<sequence>MQIGTIILGIIVASIGRSAEGTETEPVIPEPSFYRALSLTAVQLGIDVYVFEAEGYQSQSGLLQAYRLEQNRWVRQIVPLPDIIYDRCFYTRPEQRISCRSMLNAIALRKPYVMLNGILPTKLDVYEALKDNSMLAKYLPETIRYYSAEQLEQLEERYNAGVILKPAAGMQGKGIVHVKRSPLDQSTQVNGRTLQNRPFSKTFTDNNAMKQWLIRFINRTTYLIQPYLELCGEDDKPFDVRALLQKNGKGRWSLSGVAVRCGQIGSVTSNLHGGGDARPASGLLSDKFGTHKAERLLEEIHTISKQTAERLESRFGRFAELGFDYGIEPDGRLWLIEANSKPGRNSFRIISDQEAERQSIVRPLLYARFLSRRLHPSFVANVSANGRFSNSSMNSQKRPFNVQEVHR</sequence>
<keyword evidence="1" id="KW-0067">ATP-binding</keyword>
<keyword evidence="4" id="KW-1185">Reference proteome</keyword>
<evidence type="ECO:0000313" key="4">
    <source>
        <dbReference type="Proteomes" id="UP000252415"/>
    </source>
</evidence>
<proteinExistence type="predicted"/>
<dbReference type="InterPro" id="IPR026838">
    <property type="entry name" value="YheC/D"/>
</dbReference>
<accession>A0A368VLW2</accession>
<evidence type="ECO:0000313" key="3">
    <source>
        <dbReference type="EMBL" id="RCW42689.1"/>
    </source>
</evidence>
<keyword evidence="1" id="KW-0547">Nucleotide-binding</keyword>
<evidence type="ECO:0000256" key="1">
    <source>
        <dbReference type="PROSITE-ProRule" id="PRU00409"/>
    </source>
</evidence>
<feature type="domain" description="ATP-grasp" evidence="2">
    <location>
        <begin position="132"/>
        <end position="369"/>
    </location>
</feature>
<name>A0A368VLW2_9BACL</name>
<gene>
    <name evidence="3" type="ORF">DFP97_115122</name>
</gene>
<dbReference type="GO" id="GO:0046872">
    <property type="term" value="F:metal ion binding"/>
    <property type="evidence" value="ECO:0007669"/>
    <property type="project" value="InterPro"/>
</dbReference>